<evidence type="ECO:0000313" key="2">
    <source>
        <dbReference type="EMBL" id="KAK7423561.1"/>
    </source>
</evidence>
<dbReference type="Gene3D" id="2.60.120.200">
    <property type="match status" value="1"/>
</dbReference>
<feature type="domain" description="Golvesin/Xly CBD-like" evidence="1">
    <location>
        <begin position="152"/>
        <end position="273"/>
    </location>
</feature>
<keyword evidence="3" id="KW-1185">Reference proteome</keyword>
<dbReference type="InterPro" id="IPR013320">
    <property type="entry name" value="ConA-like_dom_sf"/>
</dbReference>
<dbReference type="InterPro" id="IPR033803">
    <property type="entry name" value="CBD-like_Golvesin-Xly"/>
</dbReference>
<gene>
    <name evidence="2" type="ORF">QQX98_001019</name>
</gene>
<reference evidence="2 3" key="1">
    <citation type="journal article" date="2025" name="Microbiol. Resour. Announc.">
        <title>Draft genome sequences for Neonectria magnoliae and Neonectria punicea, canker pathogens of Liriodendron tulipifera and Acer saccharum in West Virginia.</title>
        <authorList>
            <person name="Petronek H.M."/>
            <person name="Kasson M.T."/>
            <person name="Metheny A.M."/>
            <person name="Stauder C.M."/>
            <person name="Lovett B."/>
            <person name="Lynch S.C."/>
            <person name="Garnas J.R."/>
            <person name="Kasson L.R."/>
            <person name="Stajich J.E."/>
        </authorList>
    </citation>
    <scope>NUCLEOTIDE SEQUENCE [LARGE SCALE GENOMIC DNA]</scope>
    <source>
        <strain evidence="2 3">NRRL 64653</strain>
    </source>
</reference>
<organism evidence="2 3">
    <name type="scientific">Neonectria punicea</name>
    <dbReference type="NCBI Taxonomy" id="979145"/>
    <lineage>
        <taxon>Eukaryota</taxon>
        <taxon>Fungi</taxon>
        <taxon>Dikarya</taxon>
        <taxon>Ascomycota</taxon>
        <taxon>Pezizomycotina</taxon>
        <taxon>Sordariomycetes</taxon>
        <taxon>Hypocreomycetidae</taxon>
        <taxon>Hypocreales</taxon>
        <taxon>Nectriaceae</taxon>
        <taxon>Neonectria</taxon>
    </lineage>
</organism>
<dbReference type="Proteomes" id="UP001498476">
    <property type="component" value="Unassembled WGS sequence"/>
</dbReference>
<dbReference type="SUPFAM" id="SSF49899">
    <property type="entry name" value="Concanavalin A-like lectins/glucanases"/>
    <property type="match status" value="1"/>
</dbReference>
<proteinExistence type="predicted"/>
<protein>
    <recommendedName>
        <fullName evidence="1">Golvesin/Xly CBD-like domain-containing protein</fullName>
    </recommendedName>
</protein>
<dbReference type="EMBL" id="JAZAVJ010000009">
    <property type="protein sequence ID" value="KAK7423561.1"/>
    <property type="molecule type" value="Genomic_DNA"/>
</dbReference>
<dbReference type="Pfam" id="PF25275">
    <property type="entry name" value="Golvesin_C"/>
    <property type="match status" value="1"/>
</dbReference>
<sequence>MAGDGSTTFDVASHTHSEISTTNSTLSHNINLWKGDSTRQTNYGSGALATAYQFPQWHVFGALWNETHAVFYIDGVQSAALSFLPSRWTHDYSNIWLMSLAYGVTPDDTKLPSKIESSYVRYYQKDIYLTSGNLCFAHAQGDVACGSNEGYKETGSSWSTSSLTGYTVGLSTRYSCSAVGAKASWSIESAPVSGTYEIWVWVIARSNSDASASYQVLKDGTSVLQTTVDQTSGSARWVRLSSGLAMAQGQKIVISLSASGSGCARADTVKLVRTA</sequence>
<accession>A0ABR1HRB9</accession>
<evidence type="ECO:0000313" key="3">
    <source>
        <dbReference type="Proteomes" id="UP001498476"/>
    </source>
</evidence>
<name>A0ABR1HRB9_9HYPO</name>
<dbReference type="Gene3D" id="2.60.120.260">
    <property type="entry name" value="Galactose-binding domain-like"/>
    <property type="match status" value="1"/>
</dbReference>
<evidence type="ECO:0000259" key="1">
    <source>
        <dbReference type="Pfam" id="PF25275"/>
    </source>
</evidence>
<comment type="caution">
    <text evidence="2">The sequence shown here is derived from an EMBL/GenBank/DDBJ whole genome shotgun (WGS) entry which is preliminary data.</text>
</comment>